<gene>
    <name evidence="1" type="ORF">JOD41_001276</name>
</gene>
<proteinExistence type="predicted"/>
<evidence type="ECO:0008006" key="3">
    <source>
        <dbReference type="Google" id="ProtNLM"/>
    </source>
</evidence>
<organism evidence="1 2">
    <name type="scientific">Peptoniphilus gorbachii</name>
    <dbReference type="NCBI Taxonomy" id="411567"/>
    <lineage>
        <taxon>Bacteria</taxon>
        <taxon>Bacillati</taxon>
        <taxon>Bacillota</taxon>
        <taxon>Tissierellia</taxon>
        <taxon>Tissierellales</taxon>
        <taxon>Peptoniphilaceae</taxon>
        <taxon>Peptoniphilus</taxon>
    </lineage>
</organism>
<accession>A0ABS2MKK5</accession>
<name>A0ABS2MKK5_9FIRM</name>
<protein>
    <recommendedName>
        <fullName evidence="3">ERF superfamily protein</fullName>
    </recommendedName>
</protein>
<reference evidence="1 2" key="1">
    <citation type="submission" date="2021-01" db="EMBL/GenBank/DDBJ databases">
        <title>Genomic Encyclopedia of Type Strains, Phase IV (KMG-IV): sequencing the most valuable type-strain genomes for metagenomic binning, comparative biology and taxonomic classification.</title>
        <authorList>
            <person name="Goeker M."/>
        </authorList>
    </citation>
    <scope>NUCLEOTIDE SEQUENCE [LARGE SCALE GENOMIC DNA]</scope>
    <source>
        <strain evidence="1 2">DSM 21461</strain>
    </source>
</reference>
<keyword evidence="2" id="KW-1185">Reference proteome</keyword>
<evidence type="ECO:0000313" key="1">
    <source>
        <dbReference type="EMBL" id="MBM7550539.1"/>
    </source>
</evidence>
<comment type="caution">
    <text evidence="1">The sequence shown here is derived from an EMBL/GenBank/DDBJ whole genome shotgun (WGS) entry which is preliminary data.</text>
</comment>
<dbReference type="Proteomes" id="UP000720595">
    <property type="component" value="Unassembled WGS sequence"/>
</dbReference>
<sequence length="251" mass="28305">MTKEIEVKTMDSLSVIENINANAVSNTLGKINQFQQIVQSQFKQGHDYGLIPGTGSKPTMLKPGAEKIVMLLGLTSEFDILESTRDFEKGFFQYQIKCQLKKDDYVITEGIGAANTMETKYKKGDPYTLDNTVLKMAKKRALVDAALLVGSLSDVFTQDIEDMDLQGNRASEYQKTYTDQDGTITKAQARRMYAMGEGNKDLIMPILNKYGYKRTDEVQKQDYEKICSEIEEMKNLPIGNQENNLEGTPFE</sequence>
<evidence type="ECO:0000313" key="2">
    <source>
        <dbReference type="Proteomes" id="UP000720595"/>
    </source>
</evidence>
<dbReference type="RefSeq" id="WP_205052059.1">
    <property type="nucleotide sequence ID" value="NZ_JAFBDH010000005.1"/>
</dbReference>
<dbReference type="EMBL" id="JAFBDH010000005">
    <property type="protein sequence ID" value="MBM7550539.1"/>
    <property type="molecule type" value="Genomic_DNA"/>
</dbReference>